<name>A0A0E0F2R7_9ORYZ</name>
<protein>
    <submittedName>
        <fullName evidence="1">Uncharacterized protein</fullName>
    </submittedName>
</protein>
<proteinExistence type="predicted"/>
<dbReference type="HOGENOM" id="CLU_2726443_0_0_1"/>
<dbReference type="Proteomes" id="UP000008021">
    <property type="component" value="Chromosome 11"/>
</dbReference>
<keyword evidence="2" id="KW-1185">Reference proteome</keyword>
<dbReference type="Gramene" id="OMERI11G03420.1">
    <property type="protein sequence ID" value="OMERI11G03420.1"/>
    <property type="gene ID" value="OMERI11G03420"/>
</dbReference>
<reference evidence="1" key="1">
    <citation type="submission" date="2015-04" db="UniProtKB">
        <authorList>
            <consortium name="EnsemblPlants"/>
        </authorList>
    </citation>
    <scope>IDENTIFICATION</scope>
</reference>
<accession>A0A0E0F2R7</accession>
<dbReference type="EnsemblPlants" id="OMERI11G03420.1">
    <property type="protein sequence ID" value="OMERI11G03420.1"/>
    <property type="gene ID" value="OMERI11G03420"/>
</dbReference>
<evidence type="ECO:0000313" key="1">
    <source>
        <dbReference type="EnsemblPlants" id="OMERI11G03420.1"/>
    </source>
</evidence>
<sequence length="72" mass="8485">MGYKVGTKSIAQIAHELVNGLQQCKFGKQPIKRLMEHGLFLMANEFRYISLLMTTCFFRFRPKLYDMCQCIF</sequence>
<organism evidence="1">
    <name type="scientific">Oryza meridionalis</name>
    <dbReference type="NCBI Taxonomy" id="40149"/>
    <lineage>
        <taxon>Eukaryota</taxon>
        <taxon>Viridiplantae</taxon>
        <taxon>Streptophyta</taxon>
        <taxon>Embryophyta</taxon>
        <taxon>Tracheophyta</taxon>
        <taxon>Spermatophyta</taxon>
        <taxon>Magnoliopsida</taxon>
        <taxon>Liliopsida</taxon>
        <taxon>Poales</taxon>
        <taxon>Poaceae</taxon>
        <taxon>BOP clade</taxon>
        <taxon>Oryzoideae</taxon>
        <taxon>Oryzeae</taxon>
        <taxon>Oryzinae</taxon>
        <taxon>Oryza</taxon>
    </lineage>
</organism>
<dbReference type="AlphaFoldDB" id="A0A0E0F2R7"/>
<evidence type="ECO:0000313" key="2">
    <source>
        <dbReference type="Proteomes" id="UP000008021"/>
    </source>
</evidence>
<reference evidence="1" key="2">
    <citation type="submission" date="2018-05" db="EMBL/GenBank/DDBJ databases">
        <title>OmerRS3 (Oryza meridionalis Reference Sequence Version 3).</title>
        <authorList>
            <person name="Zhang J."/>
            <person name="Kudrna D."/>
            <person name="Lee S."/>
            <person name="Talag J."/>
            <person name="Welchert J."/>
            <person name="Wing R.A."/>
        </authorList>
    </citation>
    <scope>NUCLEOTIDE SEQUENCE [LARGE SCALE GENOMIC DNA]</scope>
    <source>
        <strain evidence="1">cv. OR44</strain>
    </source>
</reference>